<organism evidence="12 14">
    <name type="scientific">Agrobacterium vitis</name>
    <name type="common">Rhizobium vitis</name>
    <dbReference type="NCBI Taxonomy" id="373"/>
    <lineage>
        <taxon>Bacteria</taxon>
        <taxon>Pseudomonadati</taxon>
        <taxon>Pseudomonadota</taxon>
        <taxon>Alphaproteobacteria</taxon>
        <taxon>Hyphomicrobiales</taxon>
        <taxon>Rhizobiaceae</taxon>
        <taxon>Rhizobium/Agrobacterium group</taxon>
        <taxon>Agrobacterium</taxon>
    </lineage>
</organism>
<evidence type="ECO:0000313" key="13">
    <source>
        <dbReference type="Proteomes" id="UP000179454"/>
    </source>
</evidence>
<keyword evidence="7 8" id="KW-0320">Glycogen biosynthesis</keyword>
<dbReference type="Proteomes" id="UP000179454">
    <property type="component" value="Unassembled WGS sequence"/>
</dbReference>
<dbReference type="GO" id="GO:0005978">
    <property type="term" value="P:glycogen biosynthetic process"/>
    <property type="evidence" value="ECO:0007669"/>
    <property type="project" value="UniProtKB-UniRule"/>
</dbReference>
<dbReference type="NCBIfam" id="TIGR02095">
    <property type="entry name" value="glgA"/>
    <property type="match status" value="1"/>
</dbReference>
<dbReference type="InterPro" id="IPR011835">
    <property type="entry name" value="GS/SS"/>
</dbReference>
<evidence type="ECO:0000259" key="10">
    <source>
        <dbReference type="Pfam" id="PF08323"/>
    </source>
</evidence>
<dbReference type="EMBL" id="MBFE02000001">
    <property type="protein sequence ID" value="MUO40503.1"/>
    <property type="molecule type" value="Genomic_DNA"/>
</dbReference>
<accession>A0ABD6GID1</accession>
<evidence type="ECO:0000256" key="7">
    <source>
        <dbReference type="ARBA" id="ARBA00023056"/>
    </source>
</evidence>
<keyword evidence="13" id="KW-1185">Reference proteome</keyword>
<dbReference type="AlphaFoldDB" id="A0ABD6GID1"/>
<evidence type="ECO:0000256" key="8">
    <source>
        <dbReference type="HAMAP-Rule" id="MF_00484"/>
    </source>
</evidence>
<evidence type="ECO:0000256" key="3">
    <source>
        <dbReference type="ARBA" id="ARBA00004964"/>
    </source>
</evidence>
<dbReference type="PANTHER" id="PTHR45825:SF11">
    <property type="entry name" value="ALPHA AMYLASE DOMAIN-CONTAINING PROTEIN"/>
    <property type="match status" value="1"/>
</dbReference>
<dbReference type="EMBL" id="MBFA02000001">
    <property type="protein sequence ID" value="MUP08442.1"/>
    <property type="molecule type" value="Genomic_DNA"/>
</dbReference>
<keyword evidence="5 8" id="KW-0328">Glycosyltransferase</keyword>
<feature type="domain" description="Glycosyl transferase family 1" evidence="9">
    <location>
        <begin position="320"/>
        <end position="474"/>
    </location>
</feature>
<sequence>MAPVFSDRQDMATAAAGIRCLPQRMQKGNVIDQSLRSLSVTSEIFPLVKTGGLGDVTGALPKALASFGVATRTLIPGYSNVRRLIRDQPPLLVFEDLLGESAALYAASIHGLDLFILDAPQLFDRPGGPYVDENGLDHADNWKRFAVLSLAAAEIAAGSLPGWVPDVVHTHDWQTALTSVYLRHMDCTTPVVLTIHNLAFQGQFNAALLPSIGLPPSVMSTDCMEYYGDISYLKGGLMTSSMITAVSPTYAREILSPRFGMGLEGVLRQRKDKLRGIVNGIDPEIWNPATDPHLFSRFDQKTIGLKRLNKVDLQNQFGLDNDDGPLFAAITRITWQKGMDMLAEAASEIIDGGGKLIVLGQGDRALEQALIETAQRFPGRMAVKIGYDEETAHRIHGGADSIIQPSRFEPCGLTQLYALRYGCVPVVSRTGGLAETIIDANDAAMSAKAATGFQFDQITTDGLRHALRRALDAYAVPRHWRRLQLQAMRAHYSWERSAEQYAALYNAVTHRRTPARTKPARSLHS</sequence>
<evidence type="ECO:0000313" key="14">
    <source>
        <dbReference type="Proteomes" id="UP000179536"/>
    </source>
</evidence>
<comment type="pathway">
    <text evidence="3 8">Glycan biosynthesis; glycogen biosynthesis.</text>
</comment>
<evidence type="ECO:0000256" key="4">
    <source>
        <dbReference type="ARBA" id="ARBA00010281"/>
    </source>
</evidence>
<comment type="function">
    <text evidence="2 8">Synthesizes alpha-1,4-glucan chains using ADP-glucose.</text>
</comment>
<dbReference type="PANTHER" id="PTHR45825">
    <property type="entry name" value="GRANULE-BOUND STARCH SYNTHASE 1, CHLOROPLASTIC/AMYLOPLASTIC"/>
    <property type="match status" value="1"/>
</dbReference>
<dbReference type="EC" id="2.4.1.21" evidence="8"/>
<dbReference type="HAMAP" id="MF_00484">
    <property type="entry name" value="Glycogen_synth"/>
    <property type="match status" value="1"/>
</dbReference>
<feature type="domain" description="Starch synthase catalytic" evidence="10">
    <location>
        <begin position="38"/>
        <end position="269"/>
    </location>
</feature>
<reference evidence="13 14" key="1">
    <citation type="submission" date="2019-11" db="EMBL/GenBank/DDBJ databases">
        <title>Whole-genome sequencing of Allorhizobium vitis.</title>
        <authorList>
            <person name="Gan H.M."/>
            <person name="Savka M.A."/>
        </authorList>
    </citation>
    <scope>NUCLEOTIDE SEQUENCE [LARGE SCALE GENOMIC DNA]</scope>
    <source>
        <strain evidence="12 14">RF2/1</strain>
        <strain evidence="11 13">T1/7</strain>
    </source>
</reference>
<dbReference type="Pfam" id="PF08323">
    <property type="entry name" value="Glyco_transf_5"/>
    <property type="match status" value="1"/>
</dbReference>
<proteinExistence type="inferred from homology"/>
<evidence type="ECO:0000256" key="1">
    <source>
        <dbReference type="ARBA" id="ARBA00001478"/>
    </source>
</evidence>
<comment type="catalytic activity">
    <reaction evidence="1 8">
        <text>[(1-&gt;4)-alpha-D-glucosyl](n) + ADP-alpha-D-glucose = [(1-&gt;4)-alpha-D-glucosyl](n+1) + ADP + H(+)</text>
        <dbReference type="Rhea" id="RHEA:18189"/>
        <dbReference type="Rhea" id="RHEA-COMP:9584"/>
        <dbReference type="Rhea" id="RHEA-COMP:9587"/>
        <dbReference type="ChEBI" id="CHEBI:15378"/>
        <dbReference type="ChEBI" id="CHEBI:15444"/>
        <dbReference type="ChEBI" id="CHEBI:57498"/>
        <dbReference type="ChEBI" id="CHEBI:456216"/>
        <dbReference type="EC" id="2.4.1.21"/>
    </reaction>
</comment>
<name>A0ABD6GID1_AGRVI</name>
<dbReference type="GO" id="GO:0009011">
    <property type="term" value="F:alpha-1,4-glucan glucosyltransferase (ADP-glucose donor) activity"/>
    <property type="evidence" value="ECO:0007669"/>
    <property type="project" value="UniProtKB-UniRule"/>
</dbReference>
<comment type="similarity">
    <text evidence="4 8">Belongs to the glycosyltransferase 1 family. Bacterial/plant glycogen synthase subfamily.</text>
</comment>
<evidence type="ECO:0000259" key="9">
    <source>
        <dbReference type="Pfam" id="PF00534"/>
    </source>
</evidence>
<keyword evidence="6 8" id="KW-0808">Transferase</keyword>
<evidence type="ECO:0000256" key="5">
    <source>
        <dbReference type="ARBA" id="ARBA00022676"/>
    </source>
</evidence>
<dbReference type="Gene3D" id="3.40.50.2000">
    <property type="entry name" value="Glycogen Phosphorylase B"/>
    <property type="match status" value="2"/>
</dbReference>
<evidence type="ECO:0000313" key="11">
    <source>
        <dbReference type="EMBL" id="MUO40503.1"/>
    </source>
</evidence>
<dbReference type="Pfam" id="PF00534">
    <property type="entry name" value="Glycos_transf_1"/>
    <property type="match status" value="1"/>
</dbReference>
<gene>
    <name evidence="8 12" type="primary">glgA</name>
    <name evidence="12" type="ORF">BBK91_000950</name>
    <name evidence="11" type="ORF">BBL17_001630</name>
</gene>
<dbReference type="InterPro" id="IPR001296">
    <property type="entry name" value="Glyco_trans_1"/>
</dbReference>
<evidence type="ECO:0000313" key="12">
    <source>
        <dbReference type="EMBL" id="MUP08442.1"/>
    </source>
</evidence>
<dbReference type="SUPFAM" id="SSF53756">
    <property type="entry name" value="UDP-Glycosyltransferase/glycogen phosphorylase"/>
    <property type="match status" value="1"/>
</dbReference>
<evidence type="ECO:0000256" key="6">
    <source>
        <dbReference type="ARBA" id="ARBA00022679"/>
    </source>
</evidence>
<feature type="binding site" evidence="8">
    <location>
        <position position="49"/>
    </location>
    <ligand>
        <name>ADP-alpha-D-glucose</name>
        <dbReference type="ChEBI" id="CHEBI:57498"/>
    </ligand>
</feature>
<dbReference type="InterPro" id="IPR013534">
    <property type="entry name" value="Starch_synth_cat_dom"/>
</dbReference>
<dbReference type="CDD" id="cd03791">
    <property type="entry name" value="GT5_Glycogen_synthase_DULL1-like"/>
    <property type="match status" value="1"/>
</dbReference>
<dbReference type="NCBIfam" id="NF001899">
    <property type="entry name" value="PRK00654.1-2"/>
    <property type="match status" value="1"/>
</dbReference>
<evidence type="ECO:0000256" key="2">
    <source>
        <dbReference type="ARBA" id="ARBA00002764"/>
    </source>
</evidence>
<comment type="caution">
    <text evidence="12">The sequence shown here is derived from an EMBL/GenBank/DDBJ whole genome shotgun (WGS) entry which is preliminary data.</text>
</comment>
<protein>
    <recommendedName>
        <fullName evidence="8">Glycogen synthase</fullName>
        <ecNumber evidence="8">2.4.1.21</ecNumber>
    </recommendedName>
    <alternativeName>
        <fullName evidence="8">Starch [bacterial glycogen] synthase</fullName>
    </alternativeName>
</protein>
<dbReference type="Proteomes" id="UP000179536">
    <property type="component" value="Unassembled WGS sequence"/>
</dbReference>